<dbReference type="SUPFAM" id="SSF48264">
    <property type="entry name" value="Cytochrome P450"/>
    <property type="match status" value="1"/>
</dbReference>
<dbReference type="Gene3D" id="1.10.630.10">
    <property type="entry name" value="Cytochrome P450"/>
    <property type="match status" value="1"/>
</dbReference>
<keyword evidence="15" id="KW-1185">Reference proteome</keyword>
<keyword evidence="8" id="KW-1133">Transmembrane helix</keyword>
<dbReference type="Proteomes" id="UP001556367">
    <property type="component" value="Unassembled WGS sequence"/>
</dbReference>
<keyword evidence="5 13" id="KW-0349">Heme</keyword>
<dbReference type="PANTHER" id="PTHR24305">
    <property type="entry name" value="CYTOCHROME P450"/>
    <property type="match status" value="1"/>
</dbReference>
<keyword evidence="11 13" id="KW-0503">Monooxygenase</keyword>
<evidence type="ECO:0008006" key="16">
    <source>
        <dbReference type="Google" id="ProtNLM"/>
    </source>
</evidence>
<comment type="caution">
    <text evidence="14">The sequence shown here is derived from an EMBL/GenBank/DDBJ whole genome shotgun (WGS) entry which is preliminary data.</text>
</comment>
<evidence type="ECO:0000256" key="10">
    <source>
        <dbReference type="ARBA" id="ARBA00023004"/>
    </source>
</evidence>
<comment type="pathway">
    <text evidence="3">Secondary metabolite biosynthesis; terpenoid biosynthesis.</text>
</comment>
<dbReference type="EMBL" id="JASNQZ010000006">
    <property type="protein sequence ID" value="KAL0956023.1"/>
    <property type="molecule type" value="Genomic_DNA"/>
</dbReference>
<evidence type="ECO:0000256" key="13">
    <source>
        <dbReference type="RuleBase" id="RU000461"/>
    </source>
</evidence>
<evidence type="ECO:0000256" key="2">
    <source>
        <dbReference type="ARBA" id="ARBA00004370"/>
    </source>
</evidence>
<keyword evidence="10 13" id="KW-0408">Iron</keyword>
<keyword evidence="7 13" id="KW-0479">Metal-binding</keyword>
<name>A0ABR3JKW6_9AGAR</name>
<evidence type="ECO:0000256" key="9">
    <source>
        <dbReference type="ARBA" id="ARBA00023002"/>
    </source>
</evidence>
<dbReference type="InterPro" id="IPR050121">
    <property type="entry name" value="Cytochrome_P450_monoxygenase"/>
</dbReference>
<reference evidence="15" key="1">
    <citation type="submission" date="2024-06" db="EMBL/GenBank/DDBJ databases">
        <title>Multi-omics analyses provide insights into the biosynthesis of the anticancer antibiotic pleurotin in Hohenbuehelia grisea.</title>
        <authorList>
            <person name="Weaver J.A."/>
            <person name="Alberti F."/>
        </authorList>
    </citation>
    <scope>NUCLEOTIDE SEQUENCE [LARGE SCALE GENOMIC DNA]</scope>
    <source>
        <strain evidence="15">T-177</strain>
    </source>
</reference>
<dbReference type="PANTHER" id="PTHR24305:SF166">
    <property type="entry name" value="CYTOCHROME P450 12A4, MITOCHONDRIAL-RELATED"/>
    <property type="match status" value="1"/>
</dbReference>
<evidence type="ECO:0000256" key="7">
    <source>
        <dbReference type="ARBA" id="ARBA00022723"/>
    </source>
</evidence>
<dbReference type="InterPro" id="IPR001128">
    <property type="entry name" value="Cyt_P450"/>
</dbReference>
<evidence type="ECO:0000256" key="4">
    <source>
        <dbReference type="ARBA" id="ARBA00010617"/>
    </source>
</evidence>
<evidence type="ECO:0000256" key="5">
    <source>
        <dbReference type="ARBA" id="ARBA00022617"/>
    </source>
</evidence>
<dbReference type="PROSITE" id="PS00086">
    <property type="entry name" value="CYTOCHROME_P450"/>
    <property type="match status" value="1"/>
</dbReference>
<evidence type="ECO:0000313" key="15">
    <source>
        <dbReference type="Proteomes" id="UP001556367"/>
    </source>
</evidence>
<keyword evidence="6" id="KW-0812">Transmembrane</keyword>
<proteinExistence type="inferred from homology"/>
<protein>
    <recommendedName>
        <fullName evidence="16">Cytochrome P450</fullName>
    </recommendedName>
</protein>
<evidence type="ECO:0000256" key="11">
    <source>
        <dbReference type="ARBA" id="ARBA00023033"/>
    </source>
</evidence>
<keyword evidence="12" id="KW-0472">Membrane</keyword>
<dbReference type="InterPro" id="IPR002401">
    <property type="entry name" value="Cyt_P450_E_grp-I"/>
</dbReference>
<evidence type="ECO:0000256" key="8">
    <source>
        <dbReference type="ARBA" id="ARBA00022989"/>
    </source>
</evidence>
<accession>A0ABR3JKW6</accession>
<dbReference type="PRINTS" id="PR00463">
    <property type="entry name" value="EP450I"/>
</dbReference>
<evidence type="ECO:0000256" key="12">
    <source>
        <dbReference type="ARBA" id="ARBA00023136"/>
    </source>
</evidence>
<keyword evidence="9 13" id="KW-0560">Oxidoreductase</keyword>
<comment type="similarity">
    <text evidence="4 13">Belongs to the cytochrome P450 family.</text>
</comment>
<evidence type="ECO:0000256" key="3">
    <source>
        <dbReference type="ARBA" id="ARBA00004721"/>
    </source>
</evidence>
<sequence>MSLPSAFYSLPASVLLLALTFAAYHLVLAPYFNPLRRIAGPPQKGWFGTYLQALLDPARSPKVHEIFVRRYGRTIRIRGVGPWDVRLLSLDPVTITHVLKHSQIYEKPWQSQRLITSLIGCGMLGAEGAVHKRQRRVATPAFSIQNMRALVPLVYAKGTALRERWSAMFEDASCELEGAFSEDGMCKIDVARWVSRATFDVIGIAGFDYNFNAIQDETNELFCAYKDMFEVAISQGGFIRTVLMVYLPFLTRILVGDGFPSLACQSLILESLQPDEISRTVRRCQEVIRRVGGHLIQEKKRKVEEGQRSGKPYEAKDLLSLLLKSNTAPDLPPDQRISDEDILHNINTFMFAGSDTSSLALTWILLLLAQNPTIQERLRDELQAIAPPSDNLSEEEIQSLYGTLADLPYLSNVTRESMRLIPPVHSSLRAATQDDVLPTSSPVHKPDGTVDEGARSVLVPKGSFIHVPIEAFNLDKSIWGDAAWEFNPDRWDALPDAVNELPGLFAHTLTFSAGPRSCIGMRFSLIEIKTFLYILLTSFEFSECPGTRIIKANVVLTRPYVAGRFKEGSQCPLMVKPITRKL</sequence>
<dbReference type="InterPro" id="IPR017972">
    <property type="entry name" value="Cyt_P450_CS"/>
</dbReference>
<evidence type="ECO:0000256" key="1">
    <source>
        <dbReference type="ARBA" id="ARBA00001971"/>
    </source>
</evidence>
<dbReference type="PRINTS" id="PR00385">
    <property type="entry name" value="P450"/>
</dbReference>
<organism evidence="14 15">
    <name type="scientific">Hohenbuehelia grisea</name>
    <dbReference type="NCBI Taxonomy" id="104357"/>
    <lineage>
        <taxon>Eukaryota</taxon>
        <taxon>Fungi</taxon>
        <taxon>Dikarya</taxon>
        <taxon>Basidiomycota</taxon>
        <taxon>Agaricomycotina</taxon>
        <taxon>Agaricomycetes</taxon>
        <taxon>Agaricomycetidae</taxon>
        <taxon>Agaricales</taxon>
        <taxon>Pleurotineae</taxon>
        <taxon>Pleurotaceae</taxon>
        <taxon>Hohenbuehelia</taxon>
    </lineage>
</organism>
<evidence type="ECO:0000313" key="14">
    <source>
        <dbReference type="EMBL" id="KAL0956023.1"/>
    </source>
</evidence>
<dbReference type="Pfam" id="PF00067">
    <property type="entry name" value="p450"/>
    <property type="match status" value="2"/>
</dbReference>
<comment type="cofactor">
    <cofactor evidence="1">
        <name>heme</name>
        <dbReference type="ChEBI" id="CHEBI:30413"/>
    </cofactor>
</comment>
<dbReference type="InterPro" id="IPR036396">
    <property type="entry name" value="Cyt_P450_sf"/>
</dbReference>
<evidence type="ECO:0000256" key="6">
    <source>
        <dbReference type="ARBA" id="ARBA00022692"/>
    </source>
</evidence>
<comment type="subcellular location">
    <subcellularLocation>
        <location evidence="2">Membrane</location>
    </subcellularLocation>
</comment>
<gene>
    <name evidence="14" type="ORF">HGRIS_002196</name>
</gene>